<keyword evidence="3" id="KW-1185">Reference proteome</keyword>
<gene>
    <name evidence="2" type="ORF">OKA05_15290</name>
</gene>
<evidence type="ECO:0000256" key="1">
    <source>
        <dbReference type="SAM" id="MobiDB-lite"/>
    </source>
</evidence>
<dbReference type="InterPro" id="IPR032710">
    <property type="entry name" value="NTF2-like_dom_sf"/>
</dbReference>
<name>A0ABT3GK97_9BACT</name>
<organism evidence="2 3">
    <name type="scientific">Luteolibacter arcticus</name>
    <dbReference type="NCBI Taxonomy" id="1581411"/>
    <lineage>
        <taxon>Bacteria</taxon>
        <taxon>Pseudomonadati</taxon>
        <taxon>Verrucomicrobiota</taxon>
        <taxon>Verrucomicrobiia</taxon>
        <taxon>Verrucomicrobiales</taxon>
        <taxon>Verrucomicrobiaceae</taxon>
        <taxon>Luteolibacter</taxon>
    </lineage>
</organism>
<protein>
    <submittedName>
        <fullName evidence="2">Nuclear transport factor 2 family protein</fullName>
    </submittedName>
</protein>
<dbReference type="InterPro" id="IPR039437">
    <property type="entry name" value="FrzH/put_lumazine-bd"/>
</dbReference>
<reference evidence="2 3" key="1">
    <citation type="submission" date="2022-10" db="EMBL/GenBank/DDBJ databases">
        <title>Luteolibacter arcticus strain CCTCC AB 2014275, whole genome shotgun sequencing project.</title>
        <authorList>
            <person name="Zhao G."/>
            <person name="Shen L."/>
        </authorList>
    </citation>
    <scope>NUCLEOTIDE SEQUENCE [LARGE SCALE GENOMIC DNA]</scope>
    <source>
        <strain evidence="2 3">CCTCC AB 2014275</strain>
    </source>
</reference>
<dbReference type="SUPFAM" id="SSF54427">
    <property type="entry name" value="NTF2-like"/>
    <property type="match status" value="1"/>
</dbReference>
<dbReference type="EMBL" id="JAPDDT010000006">
    <property type="protein sequence ID" value="MCW1923932.1"/>
    <property type="molecule type" value="Genomic_DNA"/>
</dbReference>
<evidence type="ECO:0000313" key="2">
    <source>
        <dbReference type="EMBL" id="MCW1923932.1"/>
    </source>
</evidence>
<sequence>MNQKTHFIQPVVAVLVGGWIYISSAEPTQSDPKKQSSSKSETSHQQQTKENTMSKPTYVHEYKAIVTVLKQYLEGCKQAKSSIMKPAFNEQATMYSVDADGKLAGGAIQGLFDGIDSAFRPSPEAQGAIVRIEIVGTAASARIDANDMSGFCFTDFFHLLKVDGKWTVVSKIFHTHVAP</sequence>
<feature type="region of interest" description="Disordered" evidence="1">
    <location>
        <begin position="27"/>
        <end position="54"/>
    </location>
</feature>
<proteinExistence type="predicted"/>
<comment type="caution">
    <text evidence="2">The sequence shown here is derived from an EMBL/GenBank/DDBJ whole genome shotgun (WGS) entry which is preliminary data.</text>
</comment>
<dbReference type="Proteomes" id="UP001320876">
    <property type="component" value="Unassembled WGS sequence"/>
</dbReference>
<dbReference type="Gene3D" id="3.10.450.50">
    <property type="match status" value="1"/>
</dbReference>
<dbReference type="Pfam" id="PF12893">
    <property type="entry name" value="Lumazine_bd_2"/>
    <property type="match status" value="1"/>
</dbReference>
<evidence type="ECO:0000313" key="3">
    <source>
        <dbReference type="Proteomes" id="UP001320876"/>
    </source>
</evidence>
<feature type="compositionally biased region" description="Polar residues" evidence="1">
    <location>
        <begin position="43"/>
        <end position="54"/>
    </location>
</feature>
<accession>A0ABT3GK97</accession>